<name>A0A853IDU8_9GAMM</name>
<evidence type="ECO:0000313" key="3">
    <source>
        <dbReference type="Proteomes" id="UP000569732"/>
    </source>
</evidence>
<dbReference type="AlphaFoldDB" id="A0A853IDU8"/>
<gene>
    <name evidence="2" type="ORF">H0A36_15160</name>
</gene>
<dbReference type="RefSeq" id="WP_180569377.1">
    <property type="nucleotide sequence ID" value="NZ_JACCKB010000024.1"/>
</dbReference>
<sequence length="154" mass="17449">MLNFIKLFTYIICLYILSSFCAINAQELSTIISGAPRAVWYTTALNAEKALTQTDTAENTDHNQKGTSSIIAIFDYDRRDANERTVASYIEDKILSYDNKVIVKQFSGENDNNASIKTLHYLDSSNYKLIITITSDAMSLARYIVKQTPMLFTY</sequence>
<dbReference type="EMBL" id="JACCKB010000024">
    <property type="protein sequence ID" value="NYZ67355.1"/>
    <property type="molecule type" value="Genomic_DNA"/>
</dbReference>
<evidence type="ECO:0000313" key="2">
    <source>
        <dbReference type="EMBL" id="NYZ67355.1"/>
    </source>
</evidence>
<organism evidence="2 3">
    <name type="scientific">Spartinivicinus marinus</name>
    <dbReference type="NCBI Taxonomy" id="2994442"/>
    <lineage>
        <taxon>Bacteria</taxon>
        <taxon>Pseudomonadati</taxon>
        <taxon>Pseudomonadota</taxon>
        <taxon>Gammaproteobacteria</taxon>
        <taxon>Oceanospirillales</taxon>
        <taxon>Zooshikellaceae</taxon>
        <taxon>Spartinivicinus</taxon>
    </lineage>
</organism>
<dbReference type="Proteomes" id="UP000569732">
    <property type="component" value="Unassembled WGS sequence"/>
</dbReference>
<evidence type="ECO:0000256" key="1">
    <source>
        <dbReference type="SAM" id="SignalP"/>
    </source>
</evidence>
<evidence type="ECO:0008006" key="4">
    <source>
        <dbReference type="Google" id="ProtNLM"/>
    </source>
</evidence>
<proteinExistence type="predicted"/>
<comment type="caution">
    <text evidence="2">The sequence shown here is derived from an EMBL/GenBank/DDBJ whole genome shotgun (WGS) entry which is preliminary data.</text>
</comment>
<reference evidence="2 3" key="1">
    <citation type="submission" date="2020-07" db="EMBL/GenBank/DDBJ databases">
        <title>Endozoicomonas sp. nov., isolated from sediment.</title>
        <authorList>
            <person name="Gu T."/>
        </authorList>
    </citation>
    <scope>NUCLEOTIDE SEQUENCE [LARGE SCALE GENOMIC DNA]</scope>
    <source>
        <strain evidence="2 3">SM1973</strain>
    </source>
</reference>
<keyword evidence="1" id="KW-0732">Signal</keyword>
<protein>
    <recommendedName>
        <fullName evidence="4">DUF4252 domain-containing protein</fullName>
    </recommendedName>
</protein>
<keyword evidence="3" id="KW-1185">Reference proteome</keyword>
<feature type="signal peptide" evidence="1">
    <location>
        <begin position="1"/>
        <end position="25"/>
    </location>
</feature>
<accession>A0A853IDU8</accession>
<feature type="chain" id="PRO_5032291271" description="DUF4252 domain-containing protein" evidence="1">
    <location>
        <begin position="26"/>
        <end position="154"/>
    </location>
</feature>